<gene>
    <name evidence="1" type="ORF">ACFFSY_22375</name>
</gene>
<sequence>MSGNNGGCGKDIGPSILRRLSPGIEVDVVFDHTGPRGLQATFLGFEGNTALFLVDGEVLFIPPNKIQAISLHAPRRGNRS</sequence>
<keyword evidence="2" id="KW-1185">Reference proteome</keyword>
<protein>
    <recommendedName>
        <fullName evidence="3">DUF2642 domain-containing protein</fullName>
    </recommendedName>
</protein>
<dbReference type="Proteomes" id="UP001589747">
    <property type="component" value="Unassembled WGS sequence"/>
</dbReference>
<dbReference type="EMBL" id="JBHMDO010000034">
    <property type="protein sequence ID" value="MFB9328691.1"/>
    <property type="molecule type" value="Genomic_DNA"/>
</dbReference>
<reference evidence="1 2" key="1">
    <citation type="submission" date="2024-09" db="EMBL/GenBank/DDBJ databases">
        <authorList>
            <person name="Sun Q."/>
            <person name="Mori K."/>
        </authorList>
    </citation>
    <scope>NUCLEOTIDE SEQUENCE [LARGE SCALE GENOMIC DNA]</scope>
    <source>
        <strain evidence="1 2">TISTR 2452</strain>
    </source>
</reference>
<evidence type="ECO:0000313" key="1">
    <source>
        <dbReference type="EMBL" id="MFB9328691.1"/>
    </source>
</evidence>
<proteinExistence type="predicted"/>
<evidence type="ECO:0000313" key="2">
    <source>
        <dbReference type="Proteomes" id="UP001589747"/>
    </source>
</evidence>
<dbReference type="RefSeq" id="WP_377498235.1">
    <property type="nucleotide sequence ID" value="NZ_JBHMDO010000034.1"/>
</dbReference>
<comment type="caution">
    <text evidence="1">The sequence shown here is derived from an EMBL/GenBank/DDBJ whole genome shotgun (WGS) entry which is preliminary data.</text>
</comment>
<organism evidence="1 2">
    <name type="scientific">Paenibacillus aurantiacus</name>
    <dbReference type="NCBI Taxonomy" id="1936118"/>
    <lineage>
        <taxon>Bacteria</taxon>
        <taxon>Bacillati</taxon>
        <taxon>Bacillota</taxon>
        <taxon>Bacilli</taxon>
        <taxon>Bacillales</taxon>
        <taxon>Paenibacillaceae</taxon>
        <taxon>Paenibacillus</taxon>
    </lineage>
</organism>
<accession>A0ABV5KVS2</accession>
<evidence type="ECO:0008006" key="3">
    <source>
        <dbReference type="Google" id="ProtNLM"/>
    </source>
</evidence>
<name>A0ABV5KVS2_9BACL</name>